<evidence type="ECO:0000256" key="1">
    <source>
        <dbReference type="SAM" id="MobiDB-lite"/>
    </source>
</evidence>
<accession>A0A061AU29</accession>
<evidence type="ECO:0000313" key="2">
    <source>
        <dbReference type="EMBL" id="CDR40687.1"/>
    </source>
</evidence>
<name>A0A061AU29_RHOTO</name>
<organism evidence="2">
    <name type="scientific">Rhodotorula toruloides</name>
    <name type="common">Yeast</name>
    <name type="synonym">Rhodosporidium toruloides</name>
    <dbReference type="NCBI Taxonomy" id="5286"/>
    <lineage>
        <taxon>Eukaryota</taxon>
        <taxon>Fungi</taxon>
        <taxon>Dikarya</taxon>
        <taxon>Basidiomycota</taxon>
        <taxon>Pucciniomycotina</taxon>
        <taxon>Microbotryomycetes</taxon>
        <taxon>Sporidiobolales</taxon>
        <taxon>Sporidiobolaceae</taxon>
        <taxon>Rhodotorula</taxon>
    </lineage>
</organism>
<proteinExistence type="predicted"/>
<dbReference type="AlphaFoldDB" id="A0A061AU29"/>
<dbReference type="OrthoDB" id="2535728at2759"/>
<reference evidence="2" key="1">
    <citation type="journal article" date="2014" name="Genome Announc.">
        <title>Draft genome sequence of Rhodosporidium toruloides CECT1137, an oleaginous yeast of biotechnological interest.</title>
        <authorList>
            <person name="Morin N."/>
            <person name="Calcas X."/>
            <person name="Devillers H."/>
            <person name="Durrens P."/>
            <person name="Sherman D.J."/>
            <person name="Nicaud J.-M."/>
            <person name="Neuveglise C."/>
        </authorList>
    </citation>
    <scope>NUCLEOTIDE SEQUENCE</scope>
    <source>
        <strain evidence="2">CECT1137</strain>
    </source>
</reference>
<sequence length="764" mass="83939">MAAMRRVARQTLLWTEHAPVAAPCPACTRPFSHAVPLPPTTQQGPQASTSGWNTLQQASRAFLQTGEPSQPLPATHRQSAPSSTSTPLPPTVQAFISEVQSRPPNGDKAWALFEELDLQGQTYLVPLTTLHRLLAVVRPRSTPFKERTLKKAQRSAQAFDAKADLIRLAIRQAGGTYTPGDLKALLAAYQSIGYGPGAVKVWDEALKCGIVPGSAAGMLAFEALARWVELNKAADLERTIRDFKNEEATRTKPGQAAARSVISRMFGMLFHDSNFVPAYMSDVVDNILRSFFAVLAKAGDLAIVRATLKNLYGINVDLPGGLIDATVADRANLRTIREQDVRWMVKSLASTGDFNRLIALFEYFDRPSQVDVPFVDDAPPPNAYFTSQGYDSQPAPAANLESQSHLVGTRAVAALVEAAADAGNFPLMRHYFDLLFVRHAASTHARLQEVEQAVQMPDVLPLDPLDSAIELAEGPSDPSFIYTPSGTSLASLDCAHLALSPSEPSQPWWIPIRLFRHIAHAAFDHAQGSTIKWTLSRVRRVVRLREEEVRRMEAVIKAVQPSLQASEVGGEAQGDVATETGPDAFPADLLNPVLSYLRESYDSALGKLEATEAVFEEIKVLTRVIATGHRLSRFQHEVSFRERRLADAQLNKQRYYAISRQRDKKAMSVLTYNIHLARYKIAKLRFEGVGRGDKRFDFLTAKMQKLAGEAFHKQAQGQWEGQSGSRGRPLQQTAADVTAGMRAAIAREQAAVLAEEAKLTEAVR</sequence>
<gene>
    <name evidence="2" type="ORF">RHTO0S_05e06260g</name>
</gene>
<feature type="region of interest" description="Disordered" evidence="1">
    <location>
        <begin position="66"/>
        <end position="90"/>
    </location>
</feature>
<protein>
    <submittedName>
        <fullName evidence="2">RHTO0S05e06260g1_1</fullName>
    </submittedName>
</protein>
<dbReference type="EMBL" id="LK052940">
    <property type="protein sequence ID" value="CDR40687.1"/>
    <property type="molecule type" value="Genomic_DNA"/>
</dbReference>